<evidence type="ECO:0000313" key="1">
    <source>
        <dbReference type="EMBL" id="AUG53914.1"/>
    </source>
</evidence>
<gene>
    <name evidence="1" type="ORF">CSC3H3_15215</name>
</gene>
<organism evidence="1 2">
    <name type="scientific">Thalassospira marina</name>
    <dbReference type="NCBI Taxonomy" id="2048283"/>
    <lineage>
        <taxon>Bacteria</taxon>
        <taxon>Pseudomonadati</taxon>
        <taxon>Pseudomonadota</taxon>
        <taxon>Alphaproteobacteria</taxon>
        <taxon>Rhodospirillales</taxon>
        <taxon>Thalassospiraceae</taxon>
        <taxon>Thalassospira</taxon>
    </lineage>
</organism>
<dbReference type="EMBL" id="CP024199">
    <property type="protein sequence ID" value="AUG53914.1"/>
    <property type="molecule type" value="Genomic_DNA"/>
</dbReference>
<name>A0ABM6QBH1_9PROT</name>
<reference evidence="1 2" key="1">
    <citation type="submission" date="2017-10" db="EMBL/GenBank/DDBJ databases">
        <title>Biodiversity and function of Thalassospira species in the particle-attached aromatic-hydrocarbon-degrading consortia from the surface seawater of the China South Sea.</title>
        <authorList>
            <person name="Dong C."/>
            <person name="Liu R."/>
            <person name="Shao Z."/>
        </authorList>
    </citation>
    <scope>NUCLEOTIDE SEQUENCE [LARGE SCALE GENOMIC DNA]</scope>
    <source>
        <strain evidence="1 2">CSC3H3</strain>
    </source>
</reference>
<proteinExistence type="predicted"/>
<sequence>MTKTPRTNPDARAALADLAMVAAGFVRGDRPRGAAARGRLLTALHHANEVLSAGKEEAFSAEAFADPEQLIRAYIEAGGNWQKLVATVSRLSLEGATRRHE</sequence>
<dbReference type="Proteomes" id="UP000233458">
    <property type="component" value="Chromosome"/>
</dbReference>
<protein>
    <submittedName>
        <fullName evidence="1">Uncharacterized protein</fullName>
    </submittedName>
</protein>
<dbReference type="RefSeq" id="WP_101285380.1">
    <property type="nucleotide sequence ID" value="NZ_CP024199.1"/>
</dbReference>
<evidence type="ECO:0000313" key="2">
    <source>
        <dbReference type="Proteomes" id="UP000233458"/>
    </source>
</evidence>
<accession>A0ABM6QBH1</accession>
<keyword evidence="2" id="KW-1185">Reference proteome</keyword>